<dbReference type="InterPro" id="IPR036873">
    <property type="entry name" value="Rhodanese-like_dom_sf"/>
</dbReference>
<evidence type="ECO:0000313" key="5">
    <source>
        <dbReference type="Proteomes" id="UP000722791"/>
    </source>
</evidence>
<accession>A0A8J4D475</accession>
<comment type="caution">
    <text evidence="4">The sequence shown here is derived from an EMBL/GenBank/DDBJ whole genome shotgun (WGS) entry which is preliminary data.</text>
</comment>
<dbReference type="GO" id="GO:0009507">
    <property type="term" value="C:chloroplast"/>
    <property type="evidence" value="ECO:0007669"/>
    <property type="project" value="TreeGrafter"/>
</dbReference>
<dbReference type="SMART" id="SM00450">
    <property type="entry name" value="RHOD"/>
    <property type="match status" value="1"/>
</dbReference>
<dbReference type="InterPro" id="IPR001763">
    <property type="entry name" value="Rhodanese-like_dom"/>
</dbReference>
<dbReference type="Gene3D" id="3.40.250.10">
    <property type="entry name" value="Rhodanese-like domain"/>
    <property type="match status" value="1"/>
</dbReference>
<evidence type="ECO:0000313" key="3">
    <source>
        <dbReference type="EMBL" id="GIL81683.1"/>
    </source>
</evidence>
<proteinExistence type="predicted"/>
<evidence type="ECO:0000313" key="6">
    <source>
        <dbReference type="Proteomes" id="UP000747110"/>
    </source>
</evidence>
<dbReference type="PANTHER" id="PTHR44920">
    <property type="entry name" value="RHODANESE-LIKE DOMAIN-CONTAINING PROTEIN 14, CHLOROPLASTIC-RELATED"/>
    <property type="match status" value="1"/>
</dbReference>
<dbReference type="EMBL" id="BNCQ01000002">
    <property type="protein sequence ID" value="GIL95244.1"/>
    <property type="molecule type" value="Genomic_DNA"/>
</dbReference>
<feature type="non-terminal residue" evidence="4">
    <location>
        <position position="248"/>
    </location>
</feature>
<keyword evidence="6" id="KW-1185">Reference proteome</keyword>
<protein>
    <recommendedName>
        <fullName evidence="2">Rhodanese domain-containing protein</fullName>
    </recommendedName>
</protein>
<reference evidence="4" key="1">
    <citation type="journal article" date="2021" name="Proc. Natl. Acad. Sci. U.S.A.">
        <title>Three genomes in the algal genus Volvox reveal the fate of a haploid sex-determining region after a transition to homothallism.</title>
        <authorList>
            <person name="Yamamoto K."/>
            <person name="Hamaji T."/>
            <person name="Kawai-Toyooka H."/>
            <person name="Matsuzaki R."/>
            <person name="Takahashi F."/>
            <person name="Nishimura Y."/>
            <person name="Kawachi M."/>
            <person name="Noguchi H."/>
            <person name="Minakuchi Y."/>
            <person name="Umen J.G."/>
            <person name="Toyoda A."/>
            <person name="Nozaki H."/>
        </authorList>
    </citation>
    <scope>NUCLEOTIDE SEQUENCE</scope>
    <source>
        <strain evidence="4">NIES-3785</strain>
        <strain evidence="3">NIES-3786</strain>
    </source>
</reference>
<feature type="domain" description="Rhodanese" evidence="2">
    <location>
        <begin position="60"/>
        <end position="203"/>
    </location>
</feature>
<sequence length="248" mass="27306">KMLVARPGSIVPSRSRSARRPARSTVVVQAELPRWPLVFKALTDAKVETISPQEAKARIDSGAWILADVRLKEQHEAGHPEGAVSVPIYETINLAGADVRKMLKAFMYKSNGVNPVDPNPAFAEQMKAAVRAAEAETKVPVQGVITCCEAGGTLKPSINFPEGKPSRSLQAAYRIMAERLAPKVAHLERGVFGWYQADLPIEGDYTPDIGRTPMAAAEPTLQRLNQERGYEMRPEDKPVESSKKLWPW</sequence>
<feature type="region of interest" description="Disordered" evidence="1">
    <location>
        <begin position="214"/>
        <end position="248"/>
    </location>
</feature>
<evidence type="ECO:0000256" key="1">
    <source>
        <dbReference type="SAM" id="MobiDB-lite"/>
    </source>
</evidence>
<evidence type="ECO:0000259" key="2">
    <source>
        <dbReference type="PROSITE" id="PS50206"/>
    </source>
</evidence>
<organism evidence="4 5">
    <name type="scientific">Volvox reticuliferus</name>
    <dbReference type="NCBI Taxonomy" id="1737510"/>
    <lineage>
        <taxon>Eukaryota</taxon>
        <taxon>Viridiplantae</taxon>
        <taxon>Chlorophyta</taxon>
        <taxon>core chlorophytes</taxon>
        <taxon>Chlorophyceae</taxon>
        <taxon>CS clade</taxon>
        <taxon>Chlamydomonadales</taxon>
        <taxon>Volvocaceae</taxon>
        <taxon>Volvox</taxon>
    </lineage>
</organism>
<dbReference type="Pfam" id="PF00581">
    <property type="entry name" value="Rhodanese"/>
    <property type="match status" value="1"/>
</dbReference>
<dbReference type="PANTHER" id="PTHR44920:SF2">
    <property type="entry name" value="RHODANESE DOMAIN-CONTAINING PROTEIN"/>
    <property type="match status" value="1"/>
</dbReference>
<dbReference type="Proteomes" id="UP000722791">
    <property type="component" value="Unassembled WGS sequence"/>
</dbReference>
<dbReference type="InterPro" id="IPR043186">
    <property type="entry name" value="Str14"/>
</dbReference>
<dbReference type="PROSITE" id="PS50206">
    <property type="entry name" value="RHODANESE_3"/>
    <property type="match status" value="1"/>
</dbReference>
<dbReference type="OrthoDB" id="496335at2759"/>
<dbReference type="Proteomes" id="UP000747110">
    <property type="component" value="Unassembled WGS sequence"/>
</dbReference>
<feature type="compositionally biased region" description="Basic and acidic residues" evidence="1">
    <location>
        <begin position="225"/>
        <end position="248"/>
    </location>
</feature>
<dbReference type="SUPFAM" id="SSF52821">
    <property type="entry name" value="Rhodanese/Cell cycle control phosphatase"/>
    <property type="match status" value="1"/>
</dbReference>
<name>A0A8J4D475_9CHLO</name>
<dbReference type="AlphaFoldDB" id="A0A8J4D475"/>
<evidence type="ECO:0000313" key="4">
    <source>
        <dbReference type="EMBL" id="GIL95244.1"/>
    </source>
</evidence>
<dbReference type="EMBL" id="BNCP01000022">
    <property type="protein sequence ID" value="GIL81683.1"/>
    <property type="molecule type" value="Genomic_DNA"/>
</dbReference>
<gene>
    <name evidence="3" type="ORF">Vretifemale_10707</name>
    <name evidence="4" type="ORF">Vretimale_1273</name>
</gene>